<evidence type="ECO:0000256" key="11">
    <source>
        <dbReference type="RuleBase" id="RU366068"/>
    </source>
</evidence>
<comment type="cofactor">
    <cofactor evidence="11">
        <name>[4Fe-4S] cluster</name>
        <dbReference type="ChEBI" id="CHEBI:49883"/>
    </cofactor>
    <text evidence="11">Binds 1 [4Fe-4S] cluster.</text>
</comment>
<evidence type="ECO:0000313" key="15">
    <source>
        <dbReference type="Proteomes" id="UP000241426"/>
    </source>
</evidence>
<dbReference type="PROSITE" id="PS51257">
    <property type="entry name" value="PROKAR_LIPOPROTEIN"/>
    <property type="match status" value="1"/>
</dbReference>
<keyword evidence="8 11" id="KW-0408">Iron</keyword>
<dbReference type="AlphaFoldDB" id="A0A2T3KF39"/>
<dbReference type="EMBL" id="PYNF01000015">
    <property type="protein sequence ID" value="PSU96468.1"/>
    <property type="molecule type" value="Genomic_DNA"/>
</dbReference>
<protein>
    <recommendedName>
        <fullName evidence="11">Electron transfer flavoprotein-ubiquinone oxidoreductase</fullName>
        <shortName evidence="11">ETF-QO</shortName>
        <ecNumber evidence="11">1.5.5.1</ecNumber>
    </recommendedName>
</protein>
<comment type="caution">
    <text evidence="14">The sequence shown here is derived from an EMBL/GenBank/DDBJ whole genome shotgun (WGS) entry which is preliminary data.</text>
</comment>
<feature type="domain" description="ETF-QO/FixC ubiquinone-binding" evidence="13">
    <location>
        <begin position="238"/>
        <end position="332"/>
    </location>
</feature>
<keyword evidence="10 11" id="KW-0830">Ubiquinone</keyword>
<dbReference type="InterPro" id="IPR036188">
    <property type="entry name" value="FAD/NAD-bd_sf"/>
</dbReference>
<keyword evidence="3 11" id="KW-0285">Flavoprotein</keyword>
<evidence type="ECO:0000256" key="2">
    <source>
        <dbReference type="ARBA" id="ARBA00022448"/>
    </source>
</evidence>
<dbReference type="RefSeq" id="WP_107289836.1">
    <property type="nucleotide sequence ID" value="NZ_PYNF01000015.1"/>
</dbReference>
<dbReference type="SUPFAM" id="SSF51905">
    <property type="entry name" value="FAD/NAD(P)-binding domain"/>
    <property type="match status" value="1"/>
</dbReference>
<dbReference type="Proteomes" id="UP000241426">
    <property type="component" value="Unassembled WGS sequence"/>
</dbReference>
<keyword evidence="9 11" id="KW-0411">Iron-sulfur</keyword>
<dbReference type="SUPFAM" id="SSF54862">
    <property type="entry name" value="4Fe-4S ferredoxins"/>
    <property type="match status" value="1"/>
</dbReference>
<keyword evidence="7 11" id="KW-0560">Oxidoreductase</keyword>
<comment type="function">
    <text evidence="11">Accepts electrons from ETF and reduces ubiquinone.</text>
</comment>
<evidence type="ECO:0000256" key="5">
    <source>
        <dbReference type="ARBA" id="ARBA00022827"/>
    </source>
</evidence>
<sequence length="574" mass="63865">MKQESNNHTSQIQQYDVVIIGAGPAGLAAACRLAQLRKDNPISICVLEKSNTIGGHIISGALFETRALDELFPDWQQTDCPVTTAITDTTTHWLISEKHTLPLPQSVTQQTLDTHSCYVISLGLFCRWLAKQALQLNVDIFTGVSIDTIIYGTHPICDKKNISLDELVSYEKNGTKYVAGVKTKASGMNKHGESTDDYKESVSFHARYTILAEGSRGYLGKDVIHRFKLNQHSQSQHYALGIKEVWEIPQQQHQTGKVVHTLGWPLNESHSTGSGFMYHLDDNKIAVGLITDLDYRNPYMSPFHEFQRLKHHPLWASVLQGGTRISYGAHAITKGGLASLPKQAFPGGVIVGCDAGTLNNNNVKGCHTAMKSGMLAAATIYTELTNNESYTEPLYQTLFESSWLYTELSQTRNTAANTHHFGQIPGYIANYIEQQYFDGELPWTLPHSIADRTALLTTTQTQPIYYQKPDGKLSFDIASSVALANISYRKNQANHLLLHNSNLPIEQHFNYFNEPSLRYCPAGVFTITEQENKKIFKIDASKCLHCKVCDIKDPSINISWIPPEGGSGPNYSGM</sequence>
<name>A0A2T3KF39_9GAMM</name>
<evidence type="ECO:0000256" key="3">
    <source>
        <dbReference type="ARBA" id="ARBA00022630"/>
    </source>
</evidence>
<dbReference type="Gene3D" id="3.30.70.20">
    <property type="match status" value="1"/>
</dbReference>
<evidence type="ECO:0000256" key="9">
    <source>
        <dbReference type="ARBA" id="ARBA00023014"/>
    </source>
</evidence>
<evidence type="ECO:0000256" key="7">
    <source>
        <dbReference type="ARBA" id="ARBA00023002"/>
    </source>
</evidence>
<evidence type="ECO:0000256" key="10">
    <source>
        <dbReference type="ARBA" id="ARBA00023075"/>
    </source>
</evidence>
<proteinExistence type="predicted"/>
<evidence type="ECO:0000256" key="4">
    <source>
        <dbReference type="ARBA" id="ARBA00022723"/>
    </source>
</evidence>
<dbReference type="InterPro" id="IPR007859">
    <property type="entry name" value="ETF-QO/FixX_C"/>
</dbReference>
<keyword evidence="6 11" id="KW-0249">Electron transport</keyword>
<dbReference type="GO" id="GO:0051539">
    <property type="term" value="F:4 iron, 4 sulfur cluster binding"/>
    <property type="evidence" value="ECO:0007669"/>
    <property type="project" value="UniProtKB-UniRule"/>
</dbReference>
<dbReference type="Pfam" id="PF05187">
    <property type="entry name" value="Fer4_ETF_QO"/>
    <property type="match status" value="1"/>
</dbReference>
<reference evidence="14 15" key="1">
    <citation type="submission" date="2018-01" db="EMBL/GenBank/DDBJ databases">
        <title>Whole genome sequencing of Histamine producing bacteria.</title>
        <authorList>
            <person name="Butler K."/>
        </authorList>
    </citation>
    <scope>NUCLEOTIDE SEQUENCE [LARGE SCALE GENOMIC DNA]</scope>
    <source>
        <strain evidence="14 15">FS-7.2</strain>
    </source>
</reference>
<dbReference type="Gene3D" id="3.50.50.60">
    <property type="entry name" value="FAD/NAD(P)-binding domain"/>
    <property type="match status" value="1"/>
</dbReference>
<comment type="cofactor">
    <cofactor evidence="1 11">
        <name>FAD</name>
        <dbReference type="ChEBI" id="CHEBI:57692"/>
    </cofactor>
</comment>
<dbReference type="Pfam" id="PF13450">
    <property type="entry name" value="NAD_binding_8"/>
    <property type="match status" value="1"/>
</dbReference>
<dbReference type="Gene3D" id="3.30.9.90">
    <property type="match status" value="1"/>
</dbReference>
<dbReference type="GO" id="GO:0004174">
    <property type="term" value="F:electron-transferring-flavoprotein dehydrogenase activity"/>
    <property type="evidence" value="ECO:0007669"/>
    <property type="project" value="UniProtKB-UniRule"/>
</dbReference>
<dbReference type="GO" id="GO:0046872">
    <property type="term" value="F:metal ion binding"/>
    <property type="evidence" value="ECO:0007669"/>
    <property type="project" value="UniProtKB-KW"/>
</dbReference>
<dbReference type="Pfam" id="PF21162">
    <property type="entry name" value="ETFQO_UQ-bd"/>
    <property type="match status" value="1"/>
</dbReference>
<dbReference type="EC" id="1.5.5.1" evidence="11"/>
<evidence type="ECO:0000313" key="14">
    <source>
        <dbReference type="EMBL" id="PSU96468.1"/>
    </source>
</evidence>
<dbReference type="InterPro" id="IPR040156">
    <property type="entry name" value="ETF-QO"/>
</dbReference>
<organism evidence="14 15">
    <name type="scientific">Photobacterium kishitanii</name>
    <dbReference type="NCBI Taxonomy" id="318456"/>
    <lineage>
        <taxon>Bacteria</taxon>
        <taxon>Pseudomonadati</taxon>
        <taxon>Pseudomonadota</taxon>
        <taxon>Gammaproteobacteria</taxon>
        <taxon>Vibrionales</taxon>
        <taxon>Vibrionaceae</taxon>
        <taxon>Photobacterium</taxon>
    </lineage>
</organism>
<evidence type="ECO:0000256" key="1">
    <source>
        <dbReference type="ARBA" id="ARBA00001974"/>
    </source>
</evidence>
<gene>
    <name evidence="14" type="ORF">C9J27_16110</name>
</gene>
<dbReference type="SUPFAM" id="SSF54373">
    <property type="entry name" value="FAD-linked reductases, C-terminal domain"/>
    <property type="match status" value="1"/>
</dbReference>
<evidence type="ECO:0000256" key="8">
    <source>
        <dbReference type="ARBA" id="ARBA00023004"/>
    </source>
</evidence>
<keyword evidence="4 11" id="KW-0479">Metal-binding</keyword>
<evidence type="ECO:0000256" key="6">
    <source>
        <dbReference type="ARBA" id="ARBA00022982"/>
    </source>
</evidence>
<comment type="catalytic activity">
    <reaction evidence="11">
        <text>a ubiquinone + reduced [electron-transfer flavoprotein] = a ubiquinol + oxidized [electron-transfer flavoprotein] + H(+)</text>
        <dbReference type="Rhea" id="RHEA:24052"/>
        <dbReference type="Rhea" id="RHEA-COMP:9565"/>
        <dbReference type="Rhea" id="RHEA-COMP:9566"/>
        <dbReference type="Rhea" id="RHEA-COMP:10685"/>
        <dbReference type="Rhea" id="RHEA-COMP:10686"/>
        <dbReference type="ChEBI" id="CHEBI:15378"/>
        <dbReference type="ChEBI" id="CHEBI:16389"/>
        <dbReference type="ChEBI" id="CHEBI:17976"/>
        <dbReference type="ChEBI" id="CHEBI:57692"/>
        <dbReference type="ChEBI" id="CHEBI:58307"/>
        <dbReference type="EC" id="1.5.5.1"/>
    </reaction>
</comment>
<accession>A0A2T3KF39</accession>
<dbReference type="PANTHER" id="PTHR10617">
    <property type="entry name" value="ELECTRON TRANSFER FLAVOPROTEIN-UBIQUINONE OXIDOREDUCTASE"/>
    <property type="match status" value="1"/>
</dbReference>
<evidence type="ECO:0000259" key="12">
    <source>
        <dbReference type="Pfam" id="PF05187"/>
    </source>
</evidence>
<evidence type="ECO:0000259" key="13">
    <source>
        <dbReference type="Pfam" id="PF21162"/>
    </source>
</evidence>
<feature type="domain" description="ETF-QO/FixX C-terminal" evidence="12">
    <location>
        <begin position="471"/>
        <end position="572"/>
    </location>
</feature>
<dbReference type="PANTHER" id="PTHR10617:SF107">
    <property type="entry name" value="ELECTRON TRANSFER FLAVOPROTEIN-UBIQUINONE OXIDOREDUCTASE, MITOCHONDRIAL"/>
    <property type="match status" value="1"/>
</dbReference>
<keyword evidence="2 11" id="KW-0813">Transport</keyword>
<dbReference type="InterPro" id="IPR049398">
    <property type="entry name" value="ETF-QO/FixC_UQ-bd"/>
</dbReference>
<keyword evidence="5 11" id="KW-0274">FAD</keyword>
<dbReference type="PRINTS" id="PR00420">
    <property type="entry name" value="RNGMNOXGNASE"/>
</dbReference>